<dbReference type="GO" id="GO:0005524">
    <property type="term" value="F:ATP binding"/>
    <property type="evidence" value="ECO:0007669"/>
    <property type="project" value="UniProtKB-KW"/>
</dbReference>
<dbReference type="GO" id="GO:0005634">
    <property type="term" value="C:nucleus"/>
    <property type="evidence" value="ECO:0007669"/>
    <property type="project" value="TreeGrafter"/>
</dbReference>
<feature type="region of interest" description="Disordered" evidence="3">
    <location>
        <begin position="1"/>
        <end position="36"/>
    </location>
</feature>
<organism evidence="6 7">
    <name type="scientific">Collybiopsis luxurians FD-317 M1</name>
    <dbReference type="NCBI Taxonomy" id="944289"/>
    <lineage>
        <taxon>Eukaryota</taxon>
        <taxon>Fungi</taxon>
        <taxon>Dikarya</taxon>
        <taxon>Basidiomycota</taxon>
        <taxon>Agaricomycotina</taxon>
        <taxon>Agaricomycetes</taxon>
        <taxon>Agaricomycetidae</taxon>
        <taxon>Agaricales</taxon>
        <taxon>Marasmiineae</taxon>
        <taxon>Omphalotaceae</taxon>
        <taxon>Collybiopsis</taxon>
        <taxon>Collybiopsis luxurians</taxon>
    </lineage>
</organism>
<keyword evidence="1" id="KW-0547">Nucleotide-binding</keyword>
<dbReference type="SMART" id="SM01075">
    <property type="entry name" value="CDT1"/>
    <property type="match status" value="1"/>
</dbReference>
<evidence type="ECO:0000259" key="5">
    <source>
        <dbReference type="PROSITE" id="PS51194"/>
    </source>
</evidence>
<dbReference type="GO" id="GO:0006289">
    <property type="term" value="P:nucleotide-excision repair"/>
    <property type="evidence" value="ECO:0007669"/>
    <property type="project" value="TreeGrafter"/>
</dbReference>
<dbReference type="InterPro" id="IPR036390">
    <property type="entry name" value="WH_DNA-bd_sf"/>
</dbReference>
<dbReference type="InterPro" id="IPR014001">
    <property type="entry name" value="Helicase_ATP-bd"/>
</dbReference>
<dbReference type="Pfam" id="PF08839">
    <property type="entry name" value="CDT1"/>
    <property type="match status" value="1"/>
</dbReference>
<dbReference type="HOGENOM" id="CLU_000809_1_0_1"/>
<dbReference type="InterPro" id="IPR018973">
    <property type="entry name" value="MZB"/>
</dbReference>
<name>A0A0D0D384_9AGAR</name>
<dbReference type="Pfam" id="PF22982">
    <property type="entry name" value="WHD_HRQ1"/>
    <property type="match status" value="1"/>
</dbReference>
<dbReference type="PANTHER" id="PTHR47957:SF3">
    <property type="entry name" value="ATP-DEPENDENT HELICASE HRQ1"/>
    <property type="match status" value="1"/>
</dbReference>
<keyword evidence="7" id="KW-1185">Reference proteome</keyword>
<dbReference type="GO" id="GO:0036297">
    <property type="term" value="P:interstrand cross-link repair"/>
    <property type="evidence" value="ECO:0007669"/>
    <property type="project" value="TreeGrafter"/>
</dbReference>
<evidence type="ECO:0000256" key="1">
    <source>
        <dbReference type="ARBA" id="ARBA00022741"/>
    </source>
</evidence>
<accession>A0A0D0D384</accession>
<keyword evidence="2" id="KW-0067">ATP-binding</keyword>
<dbReference type="PANTHER" id="PTHR47957">
    <property type="entry name" value="ATP-DEPENDENT HELICASE HRQ1"/>
    <property type="match status" value="1"/>
</dbReference>
<dbReference type="SUPFAM" id="SSF52540">
    <property type="entry name" value="P-loop containing nucleoside triphosphate hydrolases"/>
    <property type="match status" value="1"/>
</dbReference>
<sequence length="1101" mass="123235">MSDGDPGPSTRKVMKRTLDGAKGSKAKKSKSKAEEKEQDINSWPQYFLSLFKVYKALNTVLAFVTSRKQLALNFQSIRSSVENITKQALDLSQVAELKALLPEIITFAYVPRNQVRVNSLAKGSDELDVFAISAPKELTKEPEHILLLEFAESWKGHSGGSKATQNEYLLPATRTPAATKKLVEKRNDRFVIAVNELLSATPSGEDPVDLLKAAARDHIPIDPEHKGNLPADKGGHMPVPNADDRASIRDILLDLGQQSWYKDQIVNRRTVEAKEGESGELDPPLSPRIQQALRSSRNITSLYSHQAAAISALDSGKDVIVSTSTASGKSVIYQVPLLQLLESDPQATAIFVYPTKALAQDQKTALENILVTCPGLEHIPVFTYDGDTSSELRKSIRASASVIFTNFDMIHAAILPHEELWRSFLKNLKLFVADELHYYSGTLGSHVAQIMRRFRRVCAAIGNHRTRFVSCSATIANPLAHMAKIFGLDSSQIQVITRDGAPTGLKEYLIWRSPYVDEHDPTLGLQSSLGEATALMRFLMKRGIRVILFCKIRKTCELAMKTLRTELSSEGRFDILERVQAYRGGYSAEERRRIEHDAFTGHLLGLIATNALELGVDIGVLDAVLMLGFPVNLASFRQQAGRAGRRKRDSLAIFIAEGFPIDQYYLNNPDELYDKASDDLVIDLDNKIILEGHLQCAAHEMPLCFDDRQYFGPLLKEICETKLHRDEDGWYHPHNKYLPSPSKHISIRGVQEDRYILVDITKSVASATILEEIEISRAIFEVYEGGVFIHQGRPFIVQELHHDSKLVKLIQVDVNWITKQRSVTQSNVWCLLRRLCLLFRDFTDVNALQTYRIREIKGSPDHAYYGRIEIFCLVYGFYKMRHNTILDVVDVESEPWVHETTGFWIDVPDFVLKLLRDKQIKPAAAIHSAAHAFLNHFLLAADLRTECKAEEKEYLKKDSSRKRPARLIIYDPVGKGSGVAVKAYEQSKMELKPNLHICFSNVCVGSEIMQKALLSVENCDCENGCAKCIFSPMCKEGNIVSSKHGALAILKAILDVKIDPDSIPFETDERALRGHDSIISASPVHTRTAEKLAIESSTSAL</sequence>
<dbReference type="InterPro" id="IPR027417">
    <property type="entry name" value="P-loop_NTPase"/>
</dbReference>
<evidence type="ECO:0000313" key="7">
    <source>
        <dbReference type="Proteomes" id="UP000053593"/>
    </source>
</evidence>
<dbReference type="CDD" id="cd17923">
    <property type="entry name" value="DEXHc_Hrq1-like"/>
    <property type="match status" value="1"/>
</dbReference>
<dbReference type="Pfam" id="PF00271">
    <property type="entry name" value="Helicase_C"/>
    <property type="match status" value="1"/>
</dbReference>
<dbReference type="InterPro" id="IPR014939">
    <property type="entry name" value="CDT1_Gemini-bd-like"/>
</dbReference>
<dbReference type="Proteomes" id="UP000053593">
    <property type="component" value="Unassembled WGS sequence"/>
</dbReference>
<dbReference type="GO" id="GO:0003676">
    <property type="term" value="F:nucleic acid binding"/>
    <property type="evidence" value="ECO:0007669"/>
    <property type="project" value="InterPro"/>
</dbReference>
<dbReference type="Pfam" id="PF00270">
    <property type="entry name" value="DEAD"/>
    <property type="match status" value="1"/>
</dbReference>
<protein>
    <recommendedName>
        <fullName evidence="8">RNA helicase</fullName>
    </recommendedName>
</protein>
<reference evidence="6 7" key="1">
    <citation type="submission" date="2014-04" db="EMBL/GenBank/DDBJ databases">
        <title>Evolutionary Origins and Diversification of the Mycorrhizal Mutualists.</title>
        <authorList>
            <consortium name="DOE Joint Genome Institute"/>
            <consortium name="Mycorrhizal Genomics Consortium"/>
            <person name="Kohler A."/>
            <person name="Kuo A."/>
            <person name="Nagy L.G."/>
            <person name="Floudas D."/>
            <person name="Copeland A."/>
            <person name="Barry K.W."/>
            <person name="Cichocki N."/>
            <person name="Veneault-Fourrey C."/>
            <person name="LaButti K."/>
            <person name="Lindquist E.A."/>
            <person name="Lipzen A."/>
            <person name="Lundell T."/>
            <person name="Morin E."/>
            <person name="Murat C."/>
            <person name="Riley R."/>
            <person name="Ohm R."/>
            <person name="Sun H."/>
            <person name="Tunlid A."/>
            <person name="Henrissat B."/>
            <person name="Grigoriev I.V."/>
            <person name="Hibbett D.S."/>
            <person name="Martin F."/>
        </authorList>
    </citation>
    <scope>NUCLEOTIDE SEQUENCE [LARGE SCALE GENOMIC DNA]</scope>
    <source>
        <strain evidence="6 7">FD-317 M1</strain>
    </source>
</reference>
<dbReference type="OrthoDB" id="18781at2759"/>
<gene>
    <name evidence="6" type="ORF">GYMLUDRAFT_222021</name>
</gene>
<dbReference type="SMART" id="SM00490">
    <property type="entry name" value="HELICc"/>
    <property type="match status" value="1"/>
</dbReference>
<evidence type="ECO:0000313" key="6">
    <source>
        <dbReference type="EMBL" id="KIK63733.1"/>
    </source>
</evidence>
<feature type="domain" description="Helicase ATP-binding" evidence="4">
    <location>
        <begin position="310"/>
        <end position="493"/>
    </location>
</feature>
<dbReference type="CDD" id="cd18797">
    <property type="entry name" value="SF2_C_Hrq"/>
    <property type="match status" value="1"/>
</dbReference>
<dbReference type="PROSITE" id="PS51194">
    <property type="entry name" value="HELICASE_CTER"/>
    <property type="match status" value="1"/>
</dbReference>
<dbReference type="GO" id="GO:0043138">
    <property type="term" value="F:3'-5' DNA helicase activity"/>
    <property type="evidence" value="ECO:0007669"/>
    <property type="project" value="TreeGrafter"/>
</dbReference>
<dbReference type="PROSITE" id="PS51192">
    <property type="entry name" value="HELICASE_ATP_BIND_1"/>
    <property type="match status" value="1"/>
</dbReference>
<dbReference type="SUPFAM" id="SSF46785">
    <property type="entry name" value="Winged helix' DNA-binding domain"/>
    <property type="match status" value="1"/>
</dbReference>
<evidence type="ECO:0000256" key="3">
    <source>
        <dbReference type="SAM" id="MobiDB-lite"/>
    </source>
</evidence>
<dbReference type="SMART" id="SM00487">
    <property type="entry name" value="DEXDc"/>
    <property type="match status" value="1"/>
</dbReference>
<dbReference type="Pfam" id="PF09369">
    <property type="entry name" value="MZB"/>
    <property type="match status" value="1"/>
</dbReference>
<dbReference type="AlphaFoldDB" id="A0A0D0D384"/>
<evidence type="ECO:0008006" key="8">
    <source>
        <dbReference type="Google" id="ProtNLM"/>
    </source>
</evidence>
<dbReference type="InterPro" id="IPR001650">
    <property type="entry name" value="Helicase_C-like"/>
</dbReference>
<feature type="domain" description="Helicase C-terminal" evidence="5">
    <location>
        <begin position="531"/>
        <end position="688"/>
    </location>
</feature>
<dbReference type="Gene3D" id="3.40.50.300">
    <property type="entry name" value="P-loop containing nucleotide triphosphate hydrolases"/>
    <property type="match status" value="2"/>
</dbReference>
<evidence type="ECO:0000256" key="2">
    <source>
        <dbReference type="ARBA" id="ARBA00022840"/>
    </source>
</evidence>
<dbReference type="InterPro" id="IPR055227">
    <property type="entry name" value="HRQ1_WHD"/>
</dbReference>
<dbReference type="InterPro" id="IPR011545">
    <property type="entry name" value="DEAD/DEAH_box_helicase_dom"/>
</dbReference>
<proteinExistence type="predicted"/>
<dbReference type="EMBL" id="KN834763">
    <property type="protein sequence ID" value="KIK63733.1"/>
    <property type="molecule type" value="Genomic_DNA"/>
</dbReference>
<evidence type="ECO:0000259" key="4">
    <source>
        <dbReference type="PROSITE" id="PS51192"/>
    </source>
</evidence>